<accession>A0ABS4TY55</accession>
<name>A0ABS4TY55_9PSEU</name>
<evidence type="ECO:0000313" key="1">
    <source>
        <dbReference type="EMBL" id="MBP2329314.1"/>
    </source>
</evidence>
<dbReference type="EMBL" id="JAGINW010000001">
    <property type="protein sequence ID" value="MBP2329314.1"/>
    <property type="molecule type" value="Genomic_DNA"/>
</dbReference>
<comment type="caution">
    <text evidence="1">The sequence shown here is derived from an EMBL/GenBank/DDBJ whole genome shotgun (WGS) entry which is preliminary data.</text>
</comment>
<evidence type="ECO:0000313" key="2">
    <source>
        <dbReference type="Proteomes" id="UP001519332"/>
    </source>
</evidence>
<dbReference type="Proteomes" id="UP001519332">
    <property type="component" value="Unassembled WGS sequence"/>
</dbReference>
<proteinExistence type="predicted"/>
<organism evidence="1 2">
    <name type="scientific">Kibdelosporangium banguiense</name>
    <dbReference type="NCBI Taxonomy" id="1365924"/>
    <lineage>
        <taxon>Bacteria</taxon>
        <taxon>Bacillati</taxon>
        <taxon>Actinomycetota</taxon>
        <taxon>Actinomycetes</taxon>
        <taxon>Pseudonocardiales</taxon>
        <taxon>Pseudonocardiaceae</taxon>
        <taxon>Kibdelosporangium</taxon>
    </lineage>
</organism>
<reference evidence="1 2" key="1">
    <citation type="submission" date="2021-03" db="EMBL/GenBank/DDBJ databases">
        <title>Sequencing the genomes of 1000 actinobacteria strains.</title>
        <authorList>
            <person name="Klenk H.-P."/>
        </authorList>
    </citation>
    <scope>NUCLEOTIDE SEQUENCE [LARGE SCALE GENOMIC DNA]</scope>
    <source>
        <strain evidence="1 2">DSM 46670</strain>
    </source>
</reference>
<sequence>MDSHWVHGHAGYRCRHGHTSSKQRPPDAPKILYVREDTLIAGIVAFLLTQGMPGPLSPDDAVTHLRASTTLLTYGPNGCTLEPETDACGRKRRSSSPAGELDLVWQFCVRCALFTRLPLYHT</sequence>
<keyword evidence="2" id="KW-1185">Reference proteome</keyword>
<protein>
    <submittedName>
        <fullName evidence="1">Uncharacterized protein</fullName>
    </submittedName>
</protein>
<gene>
    <name evidence="1" type="ORF">JOF56_009699</name>
</gene>